<accession>F2Q366</accession>
<evidence type="ECO:0000256" key="1">
    <source>
        <dbReference type="SAM" id="MobiDB-lite"/>
    </source>
</evidence>
<proteinExistence type="predicted"/>
<sequence>MIDTSISIERTFTEADPIFLDLAALLSEPSRPAAALTASLWLIPCDWHAEHSHPSFSSTLTLQVARVSIYLDPRTYPQQQRQQKEEDRSTGCMTSSIPPPS</sequence>
<name>F2Q366_TRIEC</name>
<dbReference type="HOGENOM" id="CLU_2293679_0_0_1"/>
<gene>
    <name evidence="2" type="ORF">TEQG_07502</name>
</gene>
<feature type="compositionally biased region" description="Polar residues" evidence="1">
    <location>
        <begin position="91"/>
        <end position="101"/>
    </location>
</feature>
<protein>
    <submittedName>
        <fullName evidence="2">Uncharacterized protein</fullName>
    </submittedName>
</protein>
<reference evidence="3" key="1">
    <citation type="journal article" date="2012" name="MBio">
        <title>Comparative genome analysis of Trichophyton rubrum and related dermatophytes reveals candidate genes involved in infection.</title>
        <authorList>
            <person name="Martinez D.A."/>
            <person name="Oliver B.G."/>
            <person name="Graeser Y."/>
            <person name="Goldberg J.M."/>
            <person name="Li W."/>
            <person name="Martinez-Rossi N.M."/>
            <person name="Monod M."/>
            <person name="Shelest E."/>
            <person name="Barton R.C."/>
            <person name="Birch E."/>
            <person name="Brakhage A.A."/>
            <person name="Chen Z."/>
            <person name="Gurr S.J."/>
            <person name="Heiman D."/>
            <person name="Heitman J."/>
            <person name="Kosti I."/>
            <person name="Rossi A."/>
            <person name="Saif S."/>
            <person name="Samalova M."/>
            <person name="Saunders C.W."/>
            <person name="Shea T."/>
            <person name="Summerbell R.C."/>
            <person name="Xu J."/>
            <person name="Young S."/>
            <person name="Zeng Q."/>
            <person name="Birren B.W."/>
            <person name="Cuomo C.A."/>
            <person name="White T.C."/>
        </authorList>
    </citation>
    <scope>NUCLEOTIDE SEQUENCE [LARGE SCALE GENOMIC DNA]</scope>
    <source>
        <strain evidence="3">ATCC MYA-4606 / CBS 127.97</strain>
    </source>
</reference>
<organism evidence="2 3">
    <name type="scientific">Trichophyton equinum (strain ATCC MYA-4606 / CBS 127.97)</name>
    <name type="common">Horse ringworm fungus</name>
    <dbReference type="NCBI Taxonomy" id="559882"/>
    <lineage>
        <taxon>Eukaryota</taxon>
        <taxon>Fungi</taxon>
        <taxon>Dikarya</taxon>
        <taxon>Ascomycota</taxon>
        <taxon>Pezizomycotina</taxon>
        <taxon>Eurotiomycetes</taxon>
        <taxon>Eurotiomycetidae</taxon>
        <taxon>Onygenales</taxon>
        <taxon>Arthrodermataceae</taxon>
        <taxon>Trichophyton</taxon>
    </lineage>
</organism>
<dbReference type="VEuPathDB" id="FungiDB:TEQG_07502"/>
<dbReference type="EMBL" id="DS995783">
    <property type="protein sequence ID" value="EGE08584.1"/>
    <property type="molecule type" value="Genomic_DNA"/>
</dbReference>
<dbReference type="AlphaFoldDB" id="F2Q366"/>
<dbReference type="Proteomes" id="UP000009169">
    <property type="component" value="Unassembled WGS sequence"/>
</dbReference>
<evidence type="ECO:0000313" key="3">
    <source>
        <dbReference type="Proteomes" id="UP000009169"/>
    </source>
</evidence>
<feature type="region of interest" description="Disordered" evidence="1">
    <location>
        <begin position="75"/>
        <end position="101"/>
    </location>
</feature>
<keyword evidence="3" id="KW-1185">Reference proteome</keyword>
<evidence type="ECO:0000313" key="2">
    <source>
        <dbReference type="EMBL" id="EGE08584.1"/>
    </source>
</evidence>